<evidence type="ECO:0000313" key="1">
    <source>
        <dbReference type="EMBL" id="SEB55144.1"/>
    </source>
</evidence>
<dbReference type="OrthoDB" id="3495561at2"/>
<dbReference type="SUPFAM" id="SSF53850">
    <property type="entry name" value="Periplasmic binding protein-like II"/>
    <property type="match status" value="1"/>
</dbReference>
<name>A0A1H4K9C4_9MICO</name>
<dbReference type="EMBL" id="FNRY01000001">
    <property type="protein sequence ID" value="SEB55144.1"/>
    <property type="molecule type" value="Genomic_DNA"/>
</dbReference>
<dbReference type="Gene3D" id="3.40.190.10">
    <property type="entry name" value="Periplasmic binding protein-like II"/>
    <property type="match status" value="2"/>
</dbReference>
<dbReference type="Proteomes" id="UP000199183">
    <property type="component" value="Unassembled WGS sequence"/>
</dbReference>
<dbReference type="PANTHER" id="PTHR43649:SF12">
    <property type="entry name" value="DIACETYLCHITOBIOSE BINDING PROTEIN DASA"/>
    <property type="match status" value="1"/>
</dbReference>
<dbReference type="PANTHER" id="PTHR43649">
    <property type="entry name" value="ARABINOSE-BINDING PROTEIN-RELATED"/>
    <property type="match status" value="1"/>
</dbReference>
<dbReference type="RefSeq" id="WP_091180951.1">
    <property type="nucleotide sequence ID" value="NZ_FNRY01000001.1"/>
</dbReference>
<proteinExistence type="predicted"/>
<gene>
    <name evidence="1" type="ORF">SAMN04489806_1079</name>
</gene>
<dbReference type="InterPro" id="IPR050490">
    <property type="entry name" value="Bact_solute-bd_prot1"/>
</dbReference>
<organism evidence="1 2">
    <name type="scientific">Paramicrobacterium humi</name>
    <dbReference type="NCBI Taxonomy" id="640635"/>
    <lineage>
        <taxon>Bacteria</taxon>
        <taxon>Bacillati</taxon>
        <taxon>Actinomycetota</taxon>
        <taxon>Actinomycetes</taxon>
        <taxon>Micrococcales</taxon>
        <taxon>Microbacteriaceae</taxon>
        <taxon>Paramicrobacterium</taxon>
    </lineage>
</organism>
<dbReference type="InterPro" id="IPR006059">
    <property type="entry name" value="SBP"/>
</dbReference>
<dbReference type="AlphaFoldDB" id="A0A1H4K9C4"/>
<protein>
    <submittedName>
        <fullName evidence="1">Carbohydrate ABC transporter substrate-binding protein, CUT1 family</fullName>
    </submittedName>
</protein>
<evidence type="ECO:0000313" key="2">
    <source>
        <dbReference type="Proteomes" id="UP000199183"/>
    </source>
</evidence>
<dbReference type="Pfam" id="PF13416">
    <property type="entry name" value="SBP_bac_8"/>
    <property type="match status" value="1"/>
</dbReference>
<sequence length="369" mass="39656">MIYRGLTWDHPRGLMPLIAAADRLAAATGIEIRWDVQPLEGFEAAPIVEIAEEYDLIVLDHPHLGEAVQTGSLQPIDQVLGGASKELDPSAFVGPSVRSYQFEGRLWALPLDAATQVSAVRADLGPMPDTWTDAVAASSALRTMLCLGGPHGILMALSIALAEGAEPDERGAVPLDRLRDALELIGELAAKSLPVIDVNPIRVLDRMAAGEVDYCPLLYQYVNYALPGAGHRVRFSGAPRGGAGVRGSVIGGTGLAVSRRCEPSPELIDHLCWLVSPSAQTRFIPRHEGQPARSSAWTDDGLNDSSLDFYRGTLPTIEQSWVRPCHVGFPRLQNVLSAHVRAVARREARAAEAAATIIRTLEKDGTNAH</sequence>
<reference evidence="1 2" key="1">
    <citation type="submission" date="2016-10" db="EMBL/GenBank/DDBJ databases">
        <authorList>
            <person name="de Groot N.N."/>
        </authorList>
    </citation>
    <scope>NUCLEOTIDE SEQUENCE [LARGE SCALE GENOMIC DNA]</scope>
    <source>
        <strain evidence="1 2">DSM 21799</strain>
    </source>
</reference>
<dbReference type="STRING" id="640635.SAMN04489806_1079"/>
<keyword evidence="2" id="KW-1185">Reference proteome</keyword>
<accession>A0A1H4K9C4</accession>